<evidence type="ECO:0000256" key="3">
    <source>
        <dbReference type="ARBA" id="ARBA00022833"/>
    </source>
</evidence>
<proteinExistence type="predicted"/>
<evidence type="ECO:0000256" key="2">
    <source>
        <dbReference type="ARBA" id="ARBA00022771"/>
    </source>
</evidence>
<evidence type="ECO:0000259" key="7">
    <source>
        <dbReference type="PROSITE" id="PS50950"/>
    </source>
</evidence>
<evidence type="ECO:0000313" key="9">
    <source>
        <dbReference type="Proteomes" id="UP001164746"/>
    </source>
</evidence>
<dbReference type="Proteomes" id="UP001164746">
    <property type="component" value="Chromosome 8"/>
</dbReference>
<dbReference type="EMBL" id="CP111019">
    <property type="protein sequence ID" value="WAR13283.1"/>
    <property type="molecule type" value="Genomic_DNA"/>
</dbReference>
<dbReference type="InterPro" id="IPR038441">
    <property type="entry name" value="THAP_Znf_sf"/>
</dbReference>
<sequence length="837" mass="93007">MGRSRCCVGGCSNVPGNGISLHTFPKEEKLRKQWIRSIQMTGSECSRAGWQGPSKNGSANAQLVCSEHFELTMFTMTTRTKWSLGLAYRTALIDEAIPTLFGDKVRKSNLDQVQARPVVRKREVRRILSDYNQKGQVDKSTAVTYTDAVPDLSPVNLGDMTANPPSTEFPVDAVELDMDMELDNSKRTVMQASCACPKCCVTTAVRGTQVNRRPPPIKRKTKGTETVMEHHITYSTSSTQYCDSDIADEKSLTPACSEVPPAPHLLAFPLPAPVLASTPARKKGRVVVESTLNKSFMSTSSWGYTDDEAIDPDYETEASVYSDSEDDNPRQADVHKQRKFLVFEDNLLELFNRCEMCHLPTKGKVCNVQGSAMAIKQVCECGHTRRWESQPKVRGVPAGNILLSAGILFSGCSPSKVLRIFEFINVLSISLSTFFSHQRTVLWPAIERVWTKCNDQLISVLLDREEELVVAGDGRSDSPGHSAKFGVYSMFDMHTGRVVAIELVQRATDSLRRCGLSLAEIITDRHLQIQKWIRENLPGTVHSFDVWHIGKAVKKKLLALSKEKDCNIVCKWMKSITNHLYWSAASSQGEEGSMIAAKWTSVVNHVQDIHTGHGDLYQQCTHGPLEPREWLKKGSKAAAKMEDILLNKRLCKDIKKLSTGFQTSTLESFHSVINHFAPKMTAYSFHGQMCRQYLAALHFNENVQRGKKISKNGKFNLKIVFPKYKDDFSVKFVNDEMTFGYVKELLDMCIEICGEKNKLSTPAPPPLTSGKRKPTKVESGSMASSSVYPQDDVDMKDLLSVDSTTTLPFFRAGVEARTGAGNGKARRCGAGGTSEQA</sequence>
<evidence type="ECO:0000256" key="6">
    <source>
        <dbReference type="SAM" id="MobiDB-lite"/>
    </source>
</evidence>
<dbReference type="PANTHER" id="PTHR31751:SF42">
    <property type="entry name" value="PROTEIN CBG10204"/>
    <property type="match status" value="1"/>
</dbReference>
<evidence type="ECO:0000256" key="1">
    <source>
        <dbReference type="ARBA" id="ARBA00022723"/>
    </source>
</evidence>
<feature type="region of interest" description="Disordered" evidence="6">
    <location>
        <begin position="760"/>
        <end position="788"/>
    </location>
</feature>
<accession>A0ABY7EXN2</accession>
<keyword evidence="4 5" id="KW-0238">DNA-binding</keyword>
<gene>
    <name evidence="8" type="ORF">MAR_027463</name>
</gene>
<evidence type="ECO:0000256" key="5">
    <source>
        <dbReference type="PROSITE-ProRule" id="PRU00309"/>
    </source>
</evidence>
<dbReference type="SUPFAM" id="SSF57716">
    <property type="entry name" value="Glucocorticoid receptor-like (DNA-binding domain)"/>
    <property type="match status" value="1"/>
</dbReference>
<organism evidence="8 9">
    <name type="scientific">Mya arenaria</name>
    <name type="common">Soft-shell clam</name>
    <dbReference type="NCBI Taxonomy" id="6604"/>
    <lineage>
        <taxon>Eukaryota</taxon>
        <taxon>Metazoa</taxon>
        <taxon>Spiralia</taxon>
        <taxon>Lophotrochozoa</taxon>
        <taxon>Mollusca</taxon>
        <taxon>Bivalvia</taxon>
        <taxon>Autobranchia</taxon>
        <taxon>Heteroconchia</taxon>
        <taxon>Euheterodonta</taxon>
        <taxon>Imparidentia</taxon>
        <taxon>Neoheterodontei</taxon>
        <taxon>Myida</taxon>
        <taxon>Myoidea</taxon>
        <taxon>Myidae</taxon>
        <taxon>Mya</taxon>
    </lineage>
</organism>
<name>A0ABY7EXN2_MYAAR</name>
<feature type="domain" description="THAP-type" evidence="7">
    <location>
        <begin position="1"/>
        <end position="101"/>
    </location>
</feature>
<evidence type="ECO:0000256" key="4">
    <source>
        <dbReference type="ARBA" id="ARBA00023125"/>
    </source>
</evidence>
<dbReference type="PROSITE" id="PS50950">
    <property type="entry name" value="ZF_THAP"/>
    <property type="match status" value="1"/>
</dbReference>
<keyword evidence="1" id="KW-0479">Metal-binding</keyword>
<dbReference type="Gene3D" id="6.20.210.20">
    <property type="entry name" value="THAP domain"/>
    <property type="match status" value="1"/>
</dbReference>
<dbReference type="PANTHER" id="PTHR31751">
    <property type="entry name" value="SI:CH211-108C17.2-RELATED-RELATED"/>
    <property type="match status" value="1"/>
</dbReference>
<feature type="non-terminal residue" evidence="8">
    <location>
        <position position="837"/>
    </location>
</feature>
<dbReference type="SMART" id="SM00980">
    <property type="entry name" value="THAP"/>
    <property type="match status" value="1"/>
</dbReference>
<keyword evidence="3" id="KW-0862">Zinc</keyword>
<keyword evidence="9" id="KW-1185">Reference proteome</keyword>
<keyword evidence="2 5" id="KW-0863">Zinc-finger</keyword>
<reference evidence="8" key="1">
    <citation type="submission" date="2022-11" db="EMBL/GenBank/DDBJ databases">
        <title>Centuries of genome instability and evolution in soft-shell clam transmissible cancer (bioRxiv).</title>
        <authorList>
            <person name="Hart S.F.M."/>
            <person name="Yonemitsu M.A."/>
            <person name="Giersch R.M."/>
            <person name="Beal B.F."/>
            <person name="Arriagada G."/>
            <person name="Davis B.W."/>
            <person name="Ostrander E.A."/>
            <person name="Goff S.P."/>
            <person name="Metzger M.J."/>
        </authorList>
    </citation>
    <scope>NUCLEOTIDE SEQUENCE</scope>
    <source>
        <strain evidence="8">MELC-2E11</strain>
        <tissue evidence="8">Siphon/mantle</tissue>
    </source>
</reference>
<dbReference type="SMART" id="SM00692">
    <property type="entry name" value="DM3"/>
    <property type="match status" value="1"/>
</dbReference>
<dbReference type="Pfam" id="PF05485">
    <property type="entry name" value="THAP"/>
    <property type="match status" value="1"/>
</dbReference>
<protein>
    <recommendedName>
        <fullName evidence="7">THAP-type domain-containing protein</fullName>
    </recommendedName>
</protein>
<evidence type="ECO:0000313" key="8">
    <source>
        <dbReference type="EMBL" id="WAR13283.1"/>
    </source>
</evidence>
<dbReference type="InterPro" id="IPR006612">
    <property type="entry name" value="THAP_Znf"/>
</dbReference>